<keyword evidence="5 11" id="KW-0999">Mitochondrion inner membrane</keyword>
<evidence type="ECO:0000256" key="10">
    <source>
        <dbReference type="PROSITE-ProRule" id="PRU00176"/>
    </source>
</evidence>
<dbReference type="PROSITE" id="PS50102">
    <property type="entry name" value="RRM"/>
    <property type="match status" value="1"/>
</dbReference>
<evidence type="ECO:0000256" key="9">
    <source>
        <dbReference type="ARBA" id="ARBA00025276"/>
    </source>
</evidence>
<feature type="domain" description="RRM" evidence="13">
    <location>
        <begin position="213"/>
        <end position="305"/>
    </location>
</feature>
<comment type="subcellular location">
    <subcellularLocation>
        <location evidence="1 11">Mitochondrion inner membrane</location>
        <topology evidence="1 11">Single-pass membrane protein</topology>
    </subcellularLocation>
</comment>
<keyword evidence="10 11" id="KW-0694">RNA-binding</keyword>
<accession>A0ABR0T0Z0</accession>
<evidence type="ECO:0000313" key="14">
    <source>
        <dbReference type="EMBL" id="KAK5998028.1"/>
    </source>
</evidence>
<dbReference type="Pfam" id="PF00076">
    <property type="entry name" value="RRM_1"/>
    <property type="match status" value="1"/>
</dbReference>
<dbReference type="InterPro" id="IPR000504">
    <property type="entry name" value="RRM_dom"/>
</dbReference>
<dbReference type="SUPFAM" id="SSF54928">
    <property type="entry name" value="RNA-binding domain, RBD"/>
    <property type="match status" value="1"/>
</dbReference>
<feature type="compositionally biased region" description="Basic and acidic residues" evidence="12">
    <location>
        <begin position="59"/>
        <end position="73"/>
    </location>
</feature>
<feature type="region of interest" description="Disordered" evidence="12">
    <location>
        <begin position="48"/>
        <end position="73"/>
    </location>
</feature>
<comment type="caution">
    <text evidence="14">The sequence shown here is derived from an EMBL/GenBank/DDBJ whole genome shotgun (WGS) entry which is preliminary data.</text>
</comment>
<name>A0ABR0T0Z0_9HYPO</name>
<evidence type="ECO:0000256" key="5">
    <source>
        <dbReference type="ARBA" id="ARBA00022792"/>
    </source>
</evidence>
<protein>
    <recommendedName>
        <fullName evidence="3 11">Mitochondrial escape protein 2</fullName>
    </recommendedName>
</protein>
<comment type="function">
    <text evidence="9 11">Plays a role in maintaining the mitochondrial genome and in controlling the mtDNA escape. Involved in the regulation of mtDNA nucleotide structure and number. May have a dispensable role in early maturation of pre-rRNA.</text>
</comment>
<reference evidence="14 15" key="1">
    <citation type="submission" date="2024-01" db="EMBL/GenBank/DDBJ databases">
        <title>Complete genome of Cladobotryum mycophilum ATHUM6906.</title>
        <authorList>
            <person name="Christinaki A.C."/>
            <person name="Myridakis A.I."/>
            <person name="Kouvelis V.N."/>
        </authorList>
    </citation>
    <scope>NUCLEOTIDE SEQUENCE [LARGE SCALE GENOMIC DNA]</scope>
    <source>
        <strain evidence="14 15">ATHUM6906</strain>
    </source>
</reference>
<evidence type="ECO:0000259" key="13">
    <source>
        <dbReference type="PROSITE" id="PS50102"/>
    </source>
</evidence>
<dbReference type="InterPro" id="IPR034260">
    <property type="entry name" value="Yme2_RRM"/>
</dbReference>
<dbReference type="SUPFAM" id="SSF52540">
    <property type="entry name" value="P-loop containing nucleoside triphosphate hydrolases"/>
    <property type="match status" value="1"/>
</dbReference>
<dbReference type="CDD" id="cd12433">
    <property type="entry name" value="RRM_Yme2p_like"/>
    <property type="match status" value="1"/>
</dbReference>
<dbReference type="EMBL" id="JAVFKD010000001">
    <property type="protein sequence ID" value="KAK5998028.1"/>
    <property type="molecule type" value="Genomic_DNA"/>
</dbReference>
<dbReference type="Pfam" id="PF10443">
    <property type="entry name" value="RNA12"/>
    <property type="match status" value="1"/>
</dbReference>
<organism evidence="14 15">
    <name type="scientific">Cladobotryum mycophilum</name>
    <dbReference type="NCBI Taxonomy" id="491253"/>
    <lineage>
        <taxon>Eukaryota</taxon>
        <taxon>Fungi</taxon>
        <taxon>Dikarya</taxon>
        <taxon>Ascomycota</taxon>
        <taxon>Pezizomycotina</taxon>
        <taxon>Sordariomycetes</taxon>
        <taxon>Hypocreomycetidae</taxon>
        <taxon>Hypocreales</taxon>
        <taxon>Hypocreaceae</taxon>
        <taxon>Cladobotryum</taxon>
    </lineage>
</organism>
<gene>
    <name evidence="14" type="ORF">PT974_00398</name>
</gene>
<keyword evidence="15" id="KW-1185">Reference proteome</keyword>
<feature type="compositionally biased region" description="Polar residues" evidence="12">
    <location>
        <begin position="48"/>
        <end position="58"/>
    </location>
</feature>
<evidence type="ECO:0000256" key="11">
    <source>
        <dbReference type="RuleBase" id="RU367108"/>
    </source>
</evidence>
<evidence type="ECO:0000313" key="15">
    <source>
        <dbReference type="Proteomes" id="UP001338125"/>
    </source>
</evidence>
<dbReference type="InterPro" id="IPR035979">
    <property type="entry name" value="RBD_domain_sf"/>
</dbReference>
<dbReference type="InterPro" id="IPR027417">
    <property type="entry name" value="P-loop_NTPase"/>
</dbReference>
<evidence type="ECO:0000256" key="8">
    <source>
        <dbReference type="ARBA" id="ARBA00023136"/>
    </source>
</evidence>
<sequence length="851" mass="95798">MIPTRSLASLALRPGLSFAARTCLIRPARSRIAPGLLLKHRAAQQRAWETTSATTSGQDGKKQVDVTPREEQESGKFDVKSNEAILFFDNIFPLKLSFLLSRRSETDYELTELLRRYNSSTLGLLDPIQLVKRAIPESLPIKVTEIMPRLKDGGAYVKFQYDATLNPKDIEATLLKKLKEQPIKPWFNPFRGIKARLIRGTPWLEDLYRFPSSYLLVEFVPPEPGTTPEELPEEIIYSMFRRYGKIADIIPQPSDSKTTPRFANVSFPFMRDAIMARNCMHGYVLSEALGGGKNGTKLRLSYIRRAKTHSTWNWITSHPRIIIPIVAALLAGLSVMVFDPIRQFFVRVHVQHSLRFTNWKIYKWFKSRTSFSFGGKKKHHVEGLDTVWKHRRDLIDQLQSWLDGSSGTFIVVTGPRGSGKTEMVMDQALAGRKNVLLIDCKPITEAGGESSTIKRLAANVGYRPVFSWANSISSMIDLAIQSTTGVKSGFTETFDSQLHKILLDKDASLSEDAYLEAHPEKRPVIVIDNYLHKNEETGVIYEKLAEWAATVVQNNIAHVVFLTNDSSYNKPLSKAMPDRVFRTLAFSDLDLNLARNFVISRLEEDWKREAQESEEEATENVKPIKRPDLSGLDVCIQTLGGRLADLEFLARRLKTGQNPKEAVEEIVNENATDIVKMFLLGKPGDGDRKWSTQQAWHLIKALAENEKLRYNQILLLPTFASSTTAAASNGEAAIESLASTELISVTTHRGRPQTIKAGKPLHQASFGVLLQDRVLRAKMDLALMNEVIKVEAKSIEALENELQLLGRLPRHTGETAGRVMYLLGKLDVGQGKIDKLERDIVGLKKILNEEF</sequence>
<keyword evidence="4" id="KW-0812">Transmembrane</keyword>
<keyword evidence="7 11" id="KW-0496">Mitochondrion</keyword>
<dbReference type="PANTHER" id="PTHR32198:SF2">
    <property type="entry name" value="MITOCHONDRIAL ESCAPE PROTEIN 2"/>
    <property type="match status" value="1"/>
</dbReference>
<keyword evidence="6" id="KW-1133">Transmembrane helix</keyword>
<evidence type="ECO:0000256" key="7">
    <source>
        <dbReference type="ARBA" id="ARBA00023128"/>
    </source>
</evidence>
<comment type="similarity">
    <text evidence="2 11">Belongs to the YME2 family.</text>
</comment>
<dbReference type="Proteomes" id="UP001338125">
    <property type="component" value="Unassembled WGS sequence"/>
</dbReference>
<evidence type="ECO:0000256" key="12">
    <source>
        <dbReference type="SAM" id="MobiDB-lite"/>
    </source>
</evidence>
<evidence type="ECO:0000256" key="4">
    <source>
        <dbReference type="ARBA" id="ARBA00022692"/>
    </source>
</evidence>
<dbReference type="PANTHER" id="PTHR32198">
    <property type="entry name" value="MITOCHONDRIAL ESCAPE PROTEIN 2"/>
    <property type="match status" value="1"/>
</dbReference>
<dbReference type="InterPro" id="IPR039627">
    <property type="entry name" value="Yme2_C"/>
</dbReference>
<dbReference type="InterPro" id="IPR018850">
    <property type="entry name" value="Mt_escape_2_C"/>
</dbReference>
<keyword evidence="11" id="KW-0507">mRNA processing</keyword>
<evidence type="ECO:0000256" key="2">
    <source>
        <dbReference type="ARBA" id="ARBA00010320"/>
    </source>
</evidence>
<keyword evidence="8" id="KW-0472">Membrane</keyword>
<dbReference type="Gene3D" id="3.40.50.300">
    <property type="entry name" value="P-loop containing nucleotide triphosphate hydrolases"/>
    <property type="match status" value="1"/>
</dbReference>
<evidence type="ECO:0000256" key="6">
    <source>
        <dbReference type="ARBA" id="ARBA00022989"/>
    </source>
</evidence>
<evidence type="ECO:0000256" key="1">
    <source>
        <dbReference type="ARBA" id="ARBA00004434"/>
    </source>
</evidence>
<evidence type="ECO:0000256" key="3">
    <source>
        <dbReference type="ARBA" id="ARBA00020222"/>
    </source>
</evidence>
<proteinExistence type="inferred from homology"/>